<dbReference type="RefSeq" id="WP_336807066.1">
    <property type="nucleotide sequence ID" value="NZ_JBBBNY010000003.1"/>
</dbReference>
<sequence length="97" mass="10740">MNETIAAVIIALLVVNLIGLLVVGVRVSGQSTETRNHEGRITRLEEQVKNLPTHRDLTDLRGAISEVVETVAQISGQTQAMTQMLRSIQEHLLENDR</sequence>
<dbReference type="EMBL" id="JBBBNY010000003">
    <property type="protein sequence ID" value="MEI7036450.1"/>
    <property type="molecule type" value="Genomic_DNA"/>
</dbReference>
<keyword evidence="1" id="KW-1133">Transmembrane helix</keyword>
<accession>A0ABU8JAV7</accession>
<dbReference type="InterPro" id="IPR020269">
    <property type="entry name" value="Phage_Mu_Releasin"/>
</dbReference>
<comment type="caution">
    <text evidence="2">The sequence shown here is derived from an EMBL/GenBank/DDBJ whole genome shotgun (WGS) entry which is preliminary data.</text>
</comment>
<evidence type="ECO:0000256" key="1">
    <source>
        <dbReference type="SAM" id="Phobius"/>
    </source>
</evidence>
<reference evidence="2 3" key="1">
    <citation type="journal article" date="2014" name="Int. J. Syst. Evol. Microbiol.">
        <title>Fulvimonas yonginensis sp. nov., isolated from greenhouse soil, and emended description of the genus Fulvimonas.</title>
        <authorList>
            <person name="Ahn J.H."/>
            <person name="Kim S.J."/>
            <person name="Weon H.Y."/>
            <person name="Hong S.B."/>
            <person name="Seok S.J."/>
            <person name="Kwon S.W."/>
        </authorList>
    </citation>
    <scope>NUCLEOTIDE SEQUENCE [LARGE SCALE GENOMIC DNA]</scope>
    <source>
        <strain evidence="2 3">KACC 16952</strain>
    </source>
</reference>
<evidence type="ECO:0000313" key="3">
    <source>
        <dbReference type="Proteomes" id="UP001381174"/>
    </source>
</evidence>
<keyword evidence="1" id="KW-0472">Membrane</keyword>
<keyword evidence="1" id="KW-0812">Transmembrane</keyword>
<gene>
    <name evidence="2" type="ORF">WAT24_06745</name>
</gene>
<evidence type="ECO:0000313" key="2">
    <source>
        <dbReference type="EMBL" id="MEI7036450.1"/>
    </source>
</evidence>
<dbReference type="Proteomes" id="UP001381174">
    <property type="component" value="Unassembled WGS sequence"/>
</dbReference>
<protein>
    <submittedName>
        <fullName evidence="2">DUF2730 family protein</fullName>
    </submittedName>
</protein>
<dbReference type="Pfam" id="PF10805">
    <property type="entry name" value="DUF2730"/>
    <property type="match status" value="1"/>
</dbReference>
<keyword evidence="3" id="KW-1185">Reference proteome</keyword>
<feature type="transmembrane region" description="Helical" evidence="1">
    <location>
        <begin position="6"/>
        <end position="25"/>
    </location>
</feature>
<name>A0ABU8JAV7_9GAMM</name>
<proteinExistence type="predicted"/>
<organism evidence="2 3">
    <name type="scientific">Fulvimonas yonginensis</name>
    <dbReference type="NCBI Taxonomy" id="1495200"/>
    <lineage>
        <taxon>Bacteria</taxon>
        <taxon>Pseudomonadati</taxon>
        <taxon>Pseudomonadota</taxon>
        <taxon>Gammaproteobacteria</taxon>
        <taxon>Lysobacterales</taxon>
        <taxon>Rhodanobacteraceae</taxon>
        <taxon>Fulvimonas</taxon>
    </lineage>
</organism>